<feature type="transmembrane region" description="Helical" evidence="8">
    <location>
        <begin position="29"/>
        <end position="53"/>
    </location>
</feature>
<evidence type="ECO:0000256" key="2">
    <source>
        <dbReference type="ARBA" id="ARBA00022448"/>
    </source>
</evidence>
<dbReference type="InterPro" id="IPR027469">
    <property type="entry name" value="Cation_efflux_TMD_sf"/>
</dbReference>
<dbReference type="SUPFAM" id="SSF161111">
    <property type="entry name" value="Cation efflux protein transmembrane domain-like"/>
    <property type="match status" value="1"/>
</dbReference>
<evidence type="ECO:0000313" key="11">
    <source>
        <dbReference type="Proteomes" id="UP001237448"/>
    </source>
</evidence>
<feature type="transmembrane region" description="Helical" evidence="8">
    <location>
        <begin position="312"/>
        <end position="329"/>
    </location>
</feature>
<dbReference type="InterPro" id="IPR058533">
    <property type="entry name" value="Cation_efflux_TM"/>
</dbReference>
<comment type="subcellular location">
    <subcellularLocation>
        <location evidence="1">Membrane</location>
        <topology evidence="1">Multi-pass membrane protein</topology>
    </subcellularLocation>
</comment>
<gene>
    <name evidence="10" type="ORF">J3R73_002641</name>
</gene>
<dbReference type="Gene3D" id="1.20.1510.10">
    <property type="entry name" value="Cation efflux protein transmembrane domain"/>
    <property type="match status" value="2"/>
</dbReference>
<feature type="domain" description="Cation efflux protein transmembrane" evidence="9">
    <location>
        <begin position="29"/>
        <end position="337"/>
    </location>
</feature>
<feature type="transmembrane region" description="Helical" evidence="8">
    <location>
        <begin position="59"/>
        <end position="77"/>
    </location>
</feature>
<accession>A0ABU0FFD1</accession>
<dbReference type="RefSeq" id="WP_370879902.1">
    <property type="nucleotide sequence ID" value="NZ_JAUSVK010000001.1"/>
</dbReference>
<keyword evidence="2" id="KW-0813">Transport</keyword>
<evidence type="ECO:0000256" key="1">
    <source>
        <dbReference type="ARBA" id="ARBA00004141"/>
    </source>
</evidence>
<evidence type="ECO:0000256" key="3">
    <source>
        <dbReference type="ARBA" id="ARBA00022692"/>
    </source>
</evidence>
<name>A0ABU0FFD1_9HYPH</name>
<dbReference type="Pfam" id="PF01545">
    <property type="entry name" value="Cation_efflux"/>
    <property type="match status" value="1"/>
</dbReference>
<dbReference type="PANTHER" id="PTHR45755:SF4">
    <property type="entry name" value="ZINC TRANSPORTER 7"/>
    <property type="match status" value="1"/>
</dbReference>
<evidence type="ECO:0000256" key="6">
    <source>
        <dbReference type="ARBA" id="ARBA00023136"/>
    </source>
</evidence>
<dbReference type="EMBL" id="JAUSVK010000001">
    <property type="protein sequence ID" value="MDQ0392849.1"/>
    <property type="molecule type" value="Genomic_DNA"/>
</dbReference>
<dbReference type="InterPro" id="IPR002524">
    <property type="entry name" value="Cation_efflux"/>
</dbReference>
<reference evidence="10 11" key="1">
    <citation type="submission" date="2023-07" db="EMBL/GenBank/DDBJ databases">
        <title>Genomic Encyclopedia of Type Strains, Phase IV (KMG-IV): sequencing the most valuable type-strain genomes for metagenomic binning, comparative biology and taxonomic classification.</title>
        <authorList>
            <person name="Goeker M."/>
        </authorList>
    </citation>
    <scope>NUCLEOTIDE SEQUENCE [LARGE SCALE GENOMIC DNA]</scope>
    <source>
        <strain evidence="10 11">DSM 5896</strain>
    </source>
</reference>
<evidence type="ECO:0000256" key="7">
    <source>
        <dbReference type="SAM" id="MobiDB-lite"/>
    </source>
</evidence>
<evidence type="ECO:0000313" key="10">
    <source>
        <dbReference type="EMBL" id="MDQ0392849.1"/>
    </source>
</evidence>
<comment type="caution">
    <text evidence="10">The sequence shown here is derived from an EMBL/GenBank/DDBJ whole genome shotgun (WGS) entry which is preliminary data.</text>
</comment>
<keyword evidence="6 8" id="KW-0472">Membrane</keyword>
<feature type="transmembrane region" description="Helical" evidence="8">
    <location>
        <begin position="129"/>
        <end position="150"/>
    </location>
</feature>
<keyword evidence="4 8" id="KW-1133">Transmembrane helix</keyword>
<dbReference type="NCBIfam" id="TIGR01297">
    <property type="entry name" value="CDF"/>
    <property type="match status" value="1"/>
</dbReference>
<keyword evidence="11" id="KW-1185">Reference proteome</keyword>
<organism evidence="10 11">
    <name type="scientific">Labrys monachus</name>
    <dbReference type="NCBI Taxonomy" id="217067"/>
    <lineage>
        <taxon>Bacteria</taxon>
        <taxon>Pseudomonadati</taxon>
        <taxon>Pseudomonadota</taxon>
        <taxon>Alphaproteobacteria</taxon>
        <taxon>Hyphomicrobiales</taxon>
        <taxon>Xanthobacteraceae</taxon>
        <taxon>Labrys</taxon>
    </lineage>
</organism>
<proteinExistence type="predicted"/>
<evidence type="ECO:0000256" key="5">
    <source>
        <dbReference type="ARBA" id="ARBA00023065"/>
    </source>
</evidence>
<evidence type="ECO:0000256" key="8">
    <source>
        <dbReference type="SAM" id="Phobius"/>
    </source>
</evidence>
<keyword evidence="3 8" id="KW-0812">Transmembrane</keyword>
<sequence length="414" mass="44587">MSLSASMQEVGHDHVFLGAEHDSNERRTWAVIVLCLAMMAAEIVGGALFGSIALVADGLHMSTHAGALLLTALAYRYARRYARDRRFTFGTGKFGDLAGYTSAIVLAMIAVLIAYEALNRLLAPIPIDYAEAILIASVGLAVNIASAWLLSGGHHHHHGHEHPHGHGAHHHDDETRRIETGAGPLVLSIFEDGVPPRFRLRPQGGALPGAPGATIETLRPDGARQVFALVQRDGFLESADAIPEPHAFTVHVRLHGEDHVVGFAEHAHDAGQHDNNLRSALAHVVADAAVSVLVIIGLLLGRIFGWAWMDPVAGLVGAAVIVSWSWTLIRDTSRILMDMIPDRGMADAIRATMETGGDRVTDLHLWRLGPGHIGAILSVSTPEPHEPGFYRRRLAGFPSLSHVTIEVQPRPRAA</sequence>
<feature type="region of interest" description="Disordered" evidence="7">
    <location>
        <begin position="155"/>
        <end position="174"/>
    </location>
</feature>
<dbReference type="NCBIfam" id="NF033827">
    <property type="entry name" value="CDF_efflux_DmeF"/>
    <property type="match status" value="1"/>
</dbReference>
<keyword evidence="5" id="KW-0406">Ion transport</keyword>
<evidence type="ECO:0000259" key="9">
    <source>
        <dbReference type="Pfam" id="PF01545"/>
    </source>
</evidence>
<dbReference type="InterPro" id="IPR045316">
    <property type="entry name" value="Msc2-like"/>
</dbReference>
<dbReference type="Proteomes" id="UP001237448">
    <property type="component" value="Unassembled WGS sequence"/>
</dbReference>
<feature type="transmembrane region" description="Helical" evidence="8">
    <location>
        <begin position="280"/>
        <end position="300"/>
    </location>
</feature>
<dbReference type="PANTHER" id="PTHR45755">
    <property type="match status" value="1"/>
</dbReference>
<feature type="compositionally biased region" description="Basic residues" evidence="7">
    <location>
        <begin position="155"/>
        <end position="169"/>
    </location>
</feature>
<protein>
    <submittedName>
        <fullName evidence="10">Cation diffusion facilitator family transporter</fullName>
    </submittedName>
</protein>
<evidence type="ECO:0000256" key="4">
    <source>
        <dbReference type="ARBA" id="ARBA00022989"/>
    </source>
</evidence>
<feature type="transmembrane region" description="Helical" evidence="8">
    <location>
        <begin position="97"/>
        <end position="117"/>
    </location>
</feature>